<evidence type="ECO:0000313" key="2">
    <source>
        <dbReference type="Proteomes" id="UP001234297"/>
    </source>
</evidence>
<dbReference type="Proteomes" id="UP001234297">
    <property type="component" value="Chromosome 3"/>
</dbReference>
<sequence>MQASCSDFPPSSLLPKMIFTSTLSIWNGAILVVGSDTVETLHMSNQHTPRGLRQLVPEPKSCNRQEDHPSQILSSSSTSSRLYRLTKYFDI</sequence>
<keyword evidence="2" id="KW-1185">Reference proteome</keyword>
<name>A0ACC2LXS2_PERAE</name>
<protein>
    <submittedName>
        <fullName evidence="1">Uncharacterized protein</fullName>
    </submittedName>
</protein>
<evidence type="ECO:0000313" key="1">
    <source>
        <dbReference type="EMBL" id="KAJ8638292.1"/>
    </source>
</evidence>
<reference evidence="1 2" key="1">
    <citation type="journal article" date="2022" name="Hortic Res">
        <title>A haplotype resolved chromosomal level avocado genome allows analysis of novel avocado genes.</title>
        <authorList>
            <person name="Nath O."/>
            <person name="Fletcher S.J."/>
            <person name="Hayward A."/>
            <person name="Shaw L.M."/>
            <person name="Masouleh A.K."/>
            <person name="Furtado A."/>
            <person name="Henry R.J."/>
            <person name="Mitter N."/>
        </authorList>
    </citation>
    <scope>NUCLEOTIDE SEQUENCE [LARGE SCALE GENOMIC DNA]</scope>
    <source>
        <strain evidence="2">cv. Hass</strain>
    </source>
</reference>
<comment type="caution">
    <text evidence="1">The sequence shown here is derived from an EMBL/GenBank/DDBJ whole genome shotgun (WGS) entry which is preliminary data.</text>
</comment>
<organism evidence="1 2">
    <name type="scientific">Persea americana</name>
    <name type="common">Avocado</name>
    <dbReference type="NCBI Taxonomy" id="3435"/>
    <lineage>
        <taxon>Eukaryota</taxon>
        <taxon>Viridiplantae</taxon>
        <taxon>Streptophyta</taxon>
        <taxon>Embryophyta</taxon>
        <taxon>Tracheophyta</taxon>
        <taxon>Spermatophyta</taxon>
        <taxon>Magnoliopsida</taxon>
        <taxon>Magnoliidae</taxon>
        <taxon>Laurales</taxon>
        <taxon>Lauraceae</taxon>
        <taxon>Persea</taxon>
    </lineage>
</organism>
<dbReference type="EMBL" id="CM056811">
    <property type="protein sequence ID" value="KAJ8638292.1"/>
    <property type="molecule type" value="Genomic_DNA"/>
</dbReference>
<gene>
    <name evidence="1" type="ORF">MRB53_012559</name>
</gene>
<proteinExistence type="predicted"/>
<accession>A0ACC2LXS2</accession>